<protein>
    <submittedName>
        <fullName evidence="1">Uncharacterized protein</fullName>
    </submittedName>
</protein>
<sequence length="72" mass="8263">MLARIKSWLAITAAALLFIIGARRSDEKAGRATERLEYLERTNDAHQRMLEAASRRPHDRDALADRLRDGKF</sequence>
<evidence type="ECO:0000313" key="2">
    <source>
        <dbReference type="Proteomes" id="UP000029858"/>
    </source>
</evidence>
<reference evidence="1 2" key="1">
    <citation type="submission" date="2014-09" db="EMBL/GenBank/DDBJ databases">
        <authorList>
            <person name="McGinnis J.M."/>
            <person name="Wolfgang W.J."/>
        </authorList>
    </citation>
    <scope>NUCLEOTIDE SEQUENCE [LARGE SCALE GENOMIC DNA]</scope>
    <source>
        <strain evidence="1 2">5503</strain>
    </source>
</reference>
<dbReference type="Proteomes" id="UP000029858">
    <property type="component" value="Unassembled WGS sequence"/>
</dbReference>
<comment type="caution">
    <text evidence="1">The sequence shown here is derived from an EMBL/GenBank/DDBJ whole genome shotgun (WGS) entry which is preliminary data.</text>
</comment>
<dbReference type="EMBL" id="JRKQ01000004">
    <property type="protein sequence ID" value="KGJ23514.1"/>
    <property type="molecule type" value="Genomic_DNA"/>
</dbReference>
<dbReference type="RefSeq" id="WP_036706839.1">
    <property type="nucleotide sequence ID" value="NZ_JRKQ01000004.1"/>
</dbReference>
<gene>
    <name evidence="1" type="ORF">IX56_01765</name>
</gene>
<reference evidence="1 2" key="2">
    <citation type="submission" date="2014-10" db="EMBL/GenBank/DDBJ databases">
        <title>Paracoccus sanguinis sp. nov., isolated from clinical specimens of New York State patients.</title>
        <authorList>
            <person name="Mingle L.A."/>
            <person name="Cole J.A."/>
            <person name="Lapierre P."/>
            <person name="Musser K.A."/>
        </authorList>
    </citation>
    <scope>NUCLEOTIDE SEQUENCE [LARGE SCALE GENOMIC DNA]</scope>
    <source>
        <strain evidence="1 2">5503</strain>
    </source>
</reference>
<accession>A0A099GL53</accession>
<proteinExistence type="predicted"/>
<organism evidence="1 2">
    <name type="scientific">Paracoccus sanguinis</name>
    <dbReference type="NCBI Taxonomy" id="1545044"/>
    <lineage>
        <taxon>Bacteria</taxon>
        <taxon>Pseudomonadati</taxon>
        <taxon>Pseudomonadota</taxon>
        <taxon>Alphaproteobacteria</taxon>
        <taxon>Rhodobacterales</taxon>
        <taxon>Paracoccaceae</taxon>
        <taxon>Paracoccus</taxon>
    </lineage>
</organism>
<name>A0A099GL53_9RHOB</name>
<dbReference type="AlphaFoldDB" id="A0A099GL53"/>
<evidence type="ECO:0000313" key="1">
    <source>
        <dbReference type="EMBL" id="KGJ23514.1"/>
    </source>
</evidence>